<comment type="catalytic activity">
    <reaction evidence="3">
        <text>L-histidyl-glycine(out) = L-histidyl-glycine(in)</text>
        <dbReference type="Rhea" id="RHEA:79395"/>
        <dbReference type="ChEBI" id="CHEBI:229957"/>
    </reaction>
</comment>
<feature type="transmembrane region" description="Helical" evidence="19">
    <location>
        <begin position="75"/>
        <end position="93"/>
    </location>
</feature>
<comment type="catalytic activity">
    <reaction evidence="4">
        <text>L-alpha-aminoacyl-L-arginine(out) = L-alpha-aminoacyl-L-arginine(in)</text>
        <dbReference type="Rhea" id="RHEA:79367"/>
        <dbReference type="ChEBI" id="CHEBI:229968"/>
    </reaction>
</comment>
<evidence type="ECO:0000256" key="4">
    <source>
        <dbReference type="ARBA" id="ARBA00044881"/>
    </source>
</evidence>
<dbReference type="GO" id="GO:0016020">
    <property type="term" value="C:membrane"/>
    <property type="evidence" value="ECO:0007669"/>
    <property type="project" value="UniProtKB-SubCell"/>
</dbReference>
<keyword evidence="21" id="KW-1185">Reference proteome</keyword>
<dbReference type="EMBL" id="WWBZ02000062">
    <property type="protein sequence ID" value="KAF4303508.1"/>
    <property type="molecule type" value="Genomic_DNA"/>
</dbReference>
<feature type="transmembrane region" description="Helical" evidence="19">
    <location>
        <begin position="381"/>
        <end position="407"/>
    </location>
</feature>
<evidence type="ECO:0000256" key="16">
    <source>
        <dbReference type="ARBA" id="ARBA00045018"/>
    </source>
</evidence>
<dbReference type="OrthoDB" id="424834at2759"/>
<evidence type="ECO:0000313" key="21">
    <source>
        <dbReference type="Proteomes" id="UP000572817"/>
    </source>
</evidence>
<dbReference type="InterPro" id="IPR036259">
    <property type="entry name" value="MFS_trans_sf"/>
</dbReference>
<dbReference type="InterPro" id="IPR011701">
    <property type="entry name" value="MFS"/>
</dbReference>
<evidence type="ECO:0000256" key="17">
    <source>
        <dbReference type="ARBA" id="ARBA00045709"/>
    </source>
</evidence>
<comment type="subunit">
    <text evidence="18">Homodimer. Interacts with lysosomal protein GLMP (via lumenal domain); the interaction starts while both proteins are still in the endoplasmic reticulum and is required for stabilization of MFSD1 in lysosomes but has no direct effect on its targeting to lysosomes or transporter activity.</text>
</comment>
<comment type="catalytic activity">
    <reaction evidence="10">
        <text>L-lysyl-L-lysine(out) = L-lysyl-L-lysine(in)</text>
        <dbReference type="Rhea" id="RHEA:79403"/>
        <dbReference type="ChEBI" id="CHEBI:229956"/>
    </reaction>
</comment>
<feature type="transmembrane region" description="Helical" evidence="19">
    <location>
        <begin position="481"/>
        <end position="503"/>
    </location>
</feature>
<feature type="transmembrane region" description="Helical" evidence="19">
    <location>
        <begin position="349"/>
        <end position="369"/>
    </location>
</feature>
<evidence type="ECO:0000256" key="1">
    <source>
        <dbReference type="ARBA" id="ARBA00004141"/>
    </source>
</evidence>
<evidence type="ECO:0000256" key="10">
    <source>
        <dbReference type="ARBA" id="ARBA00044900"/>
    </source>
</evidence>
<feature type="transmembrane region" description="Helical" evidence="19">
    <location>
        <begin position="198"/>
        <end position="221"/>
    </location>
</feature>
<dbReference type="InterPro" id="IPR052187">
    <property type="entry name" value="MFSD1"/>
</dbReference>
<gene>
    <name evidence="20" type="ORF">GTA08_BOTSDO08816</name>
</gene>
<evidence type="ECO:0000256" key="3">
    <source>
        <dbReference type="ARBA" id="ARBA00044878"/>
    </source>
</evidence>
<feature type="transmembrane region" description="Helical" evidence="19">
    <location>
        <begin position="99"/>
        <end position="121"/>
    </location>
</feature>
<organism evidence="20 21">
    <name type="scientific">Botryosphaeria dothidea</name>
    <dbReference type="NCBI Taxonomy" id="55169"/>
    <lineage>
        <taxon>Eukaryota</taxon>
        <taxon>Fungi</taxon>
        <taxon>Dikarya</taxon>
        <taxon>Ascomycota</taxon>
        <taxon>Pezizomycotina</taxon>
        <taxon>Dothideomycetes</taxon>
        <taxon>Dothideomycetes incertae sedis</taxon>
        <taxon>Botryosphaeriales</taxon>
        <taxon>Botryosphaeriaceae</taxon>
        <taxon>Botryosphaeria</taxon>
    </lineage>
</organism>
<evidence type="ECO:0000256" key="12">
    <source>
        <dbReference type="ARBA" id="ARBA00044912"/>
    </source>
</evidence>
<evidence type="ECO:0000256" key="18">
    <source>
        <dbReference type="ARBA" id="ARBA00046376"/>
    </source>
</evidence>
<comment type="catalytic activity">
    <reaction evidence="6">
        <text>L-lysyl-L-alpha-amino acid(out) = L-lysyl-L-alpha-amino acid(in)</text>
        <dbReference type="Rhea" id="RHEA:79387"/>
        <dbReference type="ChEBI" id="CHEBI:229965"/>
    </reaction>
</comment>
<keyword evidence="19" id="KW-0812">Transmembrane</keyword>
<feature type="transmembrane region" description="Helical" evidence="19">
    <location>
        <begin position="257"/>
        <end position="277"/>
    </location>
</feature>
<evidence type="ECO:0000256" key="13">
    <source>
        <dbReference type="ARBA" id="ARBA00044919"/>
    </source>
</evidence>
<comment type="subcellular location">
    <subcellularLocation>
        <location evidence="1">Membrane</location>
        <topology evidence="1">Multi-pass membrane protein</topology>
    </subcellularLocation>
</comment>
<reference evidence="20" key="1">
    <citation type="submission" date="2020-04" db="EMBL/GenBank/DDBJ databases">
        <title>Genome Assembly and Annotation of Botryosphaeria dothidea sdau 11-99, a Latent Pathogen of Apple Fruit Ring Rot in China.</title>
        <authorList>
            <person name="Yu C."/>
            <person name="Diao Y."/>
            <person name="Lu Q."/>
            <person name="Zhao J."/>
            <person name="Cui S."/>
            <person name="Peng C."/>
            <person name="He B."/>
            <person name="Liu H."/>
        </authorList>
    </citation>
    <scope>NUCLEOTIDE SEQUENCE [LARGE SCALE GENOMIC DNA]</scope>
    <source>
        <strain evidence="20">Sdau11-99</strain>
    </source>
</reference>
<comment type="function">
    <text evidence="17">Lysosomal dipeptide uniporter that selectively exports lysine, arginine or histidine-containing dipeptides with a net positive charge from the lysosome lumen into the cytosol. Could play a role in a specific type of protein O-glycosylation indirectly regulating macrophages migration and tissue invasion. Also essential for liver homeostasis.</text>
</comment>
<proteinExistence type="predicted"/>
<dbReference type="Pfam" id="PF07690">
    <property type="entry name" value="MFS_1"/>
    <property type="match status" value="1"/>
</dbReference>
<evidence type="ECO:0000256" key="15">
    <source>
        <dbReference type="ARBA" id="ARBA00044985"/>
    </source>
</evidence>
<comment type="catalytic activity">
    <reaction evidence="5">
        <text>L-alpha-aminoacyl-L-histidine(out) = L-alpha-aminoacyl-L-histidine(in)</text>
        <dbReference type="Rhea" id="RHEA:79375"/>
        <dbReference type="ChEBI" id="CHEBI:229967"/>
    </reaction>
</comment>
<evidence type="ECO:0000256" key="2">
    <source>
        <dbReference type="ARBA" id="ARBA00044876"/>
    </source>
</evidence>
<evidence type="ECO:0000256" key="5">
    <source>
        <dbReference type="ARBA" id="ARBA00044884"/>
    </source>
</evidence>
<comment type="catalytic activity">
    <reaction evidence="8">
        <text>L-aspartyl-L-lysine(out) = L-aspartyl-L-lysine(in)</text>
        <dbReference type="Rhea" id="RHEA:79411"/>
        <dbReference type="ChEBI" id="CHEBI:229953"/>
    </reaction>
</comment>
<evidence type="ECO:0000256" key="9">
    <source>
        <dbReference type="ARBA" id="ARBA00044899"/>
    </source>
</evidence>
<feature type="transmembrane region" description="Helical" evidence="19">
    <location>
        <begin position="297"/>
        <end position="317"/>
    </location>
</feature>
<feature type="transmembrane region" description="Helical" evidence="19">
    <location>
        <begin position="419"/>
        <end position="446"/>
    </location>
</feature>
<comment type="caution">
    <text evidence="20">The sequence shown here is derived from an EMBL/GenBank/DDBJ whole genome shotgun (WGS) entry which is preliminary data.</text>
</comment>
<evidence type="ECO:0000256" key="8">
    <source>
        <dbReference type="ARBA" id="ARBA00044898"/>
    </source>
</evidence>
<comment type="catalytic activity">
    <reaction evidence="9">
        <text>L-arginyl-L-alpha-amino acid(out) = L-arginyl-L-alpha-amino acid(in)</text>
        <dbReference type="Rhea" id="RHEA:79371"/>
        <dbReference type="ChEBI" id="CHEBI:84315"/>
    </reaction>
</comment>
<evidence type="ECO:0000256" key="7">
    <source>
        <dbReference type="ARBA" id="ARBA00044893"/>
    </source>
</evidence>
<comment type="catalytic activity">
    <reaction evidence="14">
        <text>L-lysyl-glycine(out) = L-lysyl-glycine(in)</text>
        <dbReference type="Rhea" id="RHEA:79407"/>
        <dbReference type="ChEBI" id="CHEBI:191202"/>
    </reaction>
</comment>
<dbReference type="PANTHER" id="PTHR23512">
    <property type="entry name" value="MAJOR FACILITATOR SUPERFAMILY DOMAIN-CONTAINING PROTEIN 1"/>
    <property type="match status" value="1"/>
</dbReference>
<evidence type="ECO:0000256" key="6">
    <source>
        <dbReference type="ARBA" id="ARBA00044891"/>
    </source>
</evidence>
<comment type="catalytic activity">
    <reaction evidence="13">
        <text>L-alanyl-L-lysine(out) = L-alanyl-L-lysine(in)</text>
        <dbReference type="Rhea" id="RHEA:79415"/>
        <dbReference type="ChEBI" id="CHEBI:192470"/>
    </reaction>
</comment>
<comment type="catalytic activity">
    <reaction evidence="12">
        <text>L-histidyl-L-alpha-amino acid(out) = L-histidyl-L-alpha-amino acid(in)</text>
        <dbReference type="Rhea" id="RHEA:79379"/>
        <dbReference type="ChEBI" id="CHEBI:229964"/>
    </reaction>
</comment>
<keyword evidence="19" id="KW-1133">Transmembrane helix</keyword>
<name>A0A8H4N1D2_9PEZI</name>
<dbReference type="GO" id="GO:0022857">
    <property type="term" value="F:transmembrane transporter activity"/>
    <property type="evidence" value="ECO:0007669"/>
    <property type="project" value="InterPro"/>
</dbReference>
<evidence type="ECO:0000256" key="19">
    <source>
        <dbReference type="SAM" id="Phobius"/>
    </source>
</evidence>
<comment type="catalytic activity">
    <reaction evidence="7">
        <text>L-alpha-aminoacyl-L-lysine(out) = L-alpha-aminoacyl-L-lysine(in)</text>
        <dbReference type="Rhea" id="RHEA:79383"/>
        <dbReference type="ChEBI" id="CHEBI:229966"/>
    </reaction>
</comment>
<sequence length="507" mass="54597">MQDKPPVIEVTHYNSDNTSEDGCSNGVPVTPPLRLKVISTLLVCLMGFGTYYNHGVLGAVKTPLKKAMHIDNTQFSLILCTQDLAIALLMPFSGLVTDYIGGAATLVIASTVGVIGSIIVSSAVQTRTYGLMLLGAGTLALGNSANSTARYRLFSAWFPPNHGFALTLGLELAAAKLGMLVSKALANVIAEGAGDLAWAFWVATLADFCVLLLGVASLFFVRACRRKYSVLADPSTGERLVERTGRFEPRRIAELPWTFWCIVVYHVFQTTTLLTFAQNLTEITEKRFDVSSKTAGWVSGVVIGGNFPLIPLVGGFIDKAGHRLSVMASLGLSMAMAMAIMRWDSSRVATGVSLGFVSLAICPTLLVAYDGVRSSLWHQELYGTANAIKVSTGYAVALIVRVGIGILQDRDHDGYQNVIIVYLVLAIGSLLTGIAMIIGSMFTLDLGRFQWSKKKRAARGEEIAARTRLEDDKLSVGRSKFNFMACSTAFTFLLGAIAAYIYACIRA</sequence>
<evidence type="ECO:0000313" key="20">
    <source>
        <dbReference type="EMBL" id="KAF4303508.1"/>
    </source>
</evidence>
<dbReference type="CDD" id="cd06174">
    <property type="entry name" value="MFS"/>
    <property type="match status" value="1"/>
</dbReference>
<evidence type="ECO:0000256" key="14">
    <source>
        <dbReference type="ARBA" id="ARBA00044924"/>
    </source>
</evidence>
<comment type="catalytic activity">
    <reaction evidence="11">
        <text>L-arginyl-glycine(out) = L-arginyl-glycine(in)</text>
        <dbReference type="Rhea" id="RHEA:79391"/>
        <dbReference type="ChEBI" id="CHEBI:229955"/>
    </reaction>
</comment>
<dbReference type="PANTHER" id="PTHR23512:SF12">
    <property type="entry name" value="TRANSPORTER, PUTATIVE (AFU_ORTHOLOGUE AFUA_4G00260)-RELATED"/>
    <property type="match status" value="1"/>
</dbReference>
<protein>
    <recommendedName>
        <fullName evidence="15">Lysosomal dipeptide transporter MFSD1</fullName>
    </recommendedName>
    <alternativeName>
        <fullName evidence="16">Major facilitator superfamily domain-containing protein 1</fullName>
    </alternativeName>
</protein>
<accession>A0A8H4N1D2</accession>
<feature type="transmembrane region" description="Helical" evidence="19">
    <location>
        <begin position="37"/>
        <end position="54"/>
    </location>
</feature>
<comment type="catalytic activity">
    <reaction evidence="2">
        <text>L-lysyl-L-alanine(out) = L-lysyl-L-alanine(in)</text>
        <dbReference type="Rhea" id="RHEA:79399"/>
        <dbReference type="ChEBI" id="CHEBI:229954"/>
    </reaction>
</comment>
<dbReference type="AlphaFoldDB" id="A0A8H4N1D2"/>
<keyword evidence="19" id="KW-0472">Membrane</keyword>
<dbReference type="Gene3D" id="1.20.1250.20">
    <property type="entry name" value="MFS general substrate transporter like domains"/>
    <property type="match status" value="2"/>
</dbReference>
<dbReference type="SUPFAM" id="SSF103473">
    <property type="entry name" value="MFS general substrate transporter"/>
    <property type="match status" value="1"/>
</dbReference>
<evidence type="ECO:0000256" key="11">
    <source>
        <dbReference type="ARBA" id="ARBA00044903"/>
    </source>
</evidence>
<dbReference type="Proteomes" id="UP000572817">
    <property type="component" value="Unassembled WGS sequence"/>
</dbReference>